<dbReference type="PANTHER" id="PTHR43785">
    <property type="entry name" value="GAMMA-GLUTAMYLPUTRESCINE SYNTHETASE"/>
    <property type="match status" value="1"/>
</dbReference>
<accession>A0ABD1YWB3</accession>
<dbReference type="SUPFAM" id="SSF55931">
    <property type="entry name" value="Glutamine synthetase/guanido kinase"/>
    <property type="match status" value="1"/>
</dbReference>
<dbReference type="NCBIfam" id="TIGR03105">
    <property type="entry name" value="gln_synth_III"/>
    <property type="match status" value="1"/>
</dbReference>
<dbReference type="Gene3D" id="3.30.590.10">
    <property type="entry name" value="Glutamine synthetase/guanido kinase, catalytic domain"/>
    <property type="match status" value="1"/>
</dbReference>
<comment type="similarity">
    <text evidence="6 7">Belongs to the glutamine synthetase family.</text>
</comment>
<dbReference type="AlphaFoldDB" id="A0ABD1YWB3"/>
<keyword evidence="4" id="KW-0067">ATP-binding</keyword>
<evidence type="ECO:0008006" key="12">
    <source>
        <dbReference type="Google" id="ProtNLM"/>
    </source>
</evidence>
<comment type="cofactor">
    <cofactor evidence="1">
        <name>Mg(2+)</name>
        <dbReference type="ChEBI" id="CHEBI:18420"/>
    </cofactor>
</comment>
<dbReference type="GO" id="GO:0016874">
    <property type="term" value="F:ligase activity"/>
    <property type="evidence" value="ECO:0007669"/>
    <property type="project" value="UniProtKB-KW"/>
</dbReference>
<evidence type="ECO:0000259" key="8">
    <source>
        <dbReference type="PROSITE" id="PS51986"/>
    </source>
</evidence>
<dbReference type="GO" id="GO:0005524">
    <property type="term" value="F:ATP binding"/>
    <property type="evidence" value="ECO:0007669"/>
    <property type="project" value="UniProtKB-KW"/>
</dbReference>
<evidence type="ECO:0000256" key="5">
    <source>
        <dbReference type="ARBA" id="ARBA00022842"/>
    </source>
</evidence>
<comment type="caution">
    <text evidence="10">The sequence shown here is derived from an EMBL/GenBank/DDBJ whole genome shotgun (WGS) entry which is preliminary data.</text>
</comment>
<dbReference type="PROSITE" id="PS00181">
    <property type="entry name" value="GLNA_ATP"/>
    <property type="match status" value="1"/>
</dbReference>
<keyword evidence="11" id="KW-1185">Reference proteome</keyword>
<dbReference type="Pfam" id="PF00120">
    <property type="entry name" value="Gln-synt_C"/>
    <property type="match status" value="1"/>
</dbReference>
<dbReference type="InterPro" id="IPR008146">
    <property type="entry name" value="Gln_synth_cat_dom"/>
</dbReference>
<evidence type="ECO:0000313" key="11">
    <source>
        <dbReference type="Proteomes" id="UP001605036"/>
    </source>
</evidence>
<name>A0ABD1YWB3_9MARC</name>
<dbReference type="SUPFAM" id="SSF54368">
    <property type="entry name" value="Glutamine synthetase, N-terminal domain"/>
    <property type="match status" value="1"/>
</dbReference>
<dbReference type="PROSITE" id="PS51986">
    <property type="entry name" value="GS_BETA_GRASP"/>
    <property type="match status" value="1"/>
</dbReference>
<evidence type="ECO:0000256" key="4">
    <source>
        <dbReference type="ARBA" id="ARBA00022840"/>
    </source>
</evidence>
<dbReference type="Proteomes" id="UP001605036">
    <property type="component" value="Unassembled WGS sequence"/>
</dbReference>
<dbReference type="PANTHER" id="PTHR43785:SF14">
    <property type="entry name" value="GLUTAMINE SYNTHETASE"/>
    <property type="match status" value="1"/>
</dbReference>
<dbReference type="EMBL" id="JBHFFA010000003">
    <property type="protein sequence ID" value="KAL2635072.1"/>
    <property type="molecule type" value="Genomic_DNA"/>
</dbReference>
<dbReference type="InterPro" id="IPR014746">
    <property type="entry name" value="Gln_synth/guanido_kin_cat_dom"/>
</dbReference>
<feature type="domain" description="GS beta-grasp" evidence="8">
    <location>
        <begin position="45"/>
        <end position="127"/>
    </location>
</feature>
<dbReference type="PROSITE" id="PS51987">
    <property type="entry name" value="GS_CATALYTIC"/>
    <property type="match status" value="1"/>
</dbReference>
<feature type="domain" description="GS catalytic" evidence="9">
    <location>
        <begin position="133"/>
        <end position="477"/>
    </location>
</feature>
<evidence type="ECO:0000256" key="7">
    <source>
        <dbReference type="RuleBase" id="RU000384"/>
    </source>
</evidence>
<keyword evidence="3" id="KW-0547">Nucleotide-binding</keyword>
<evidence type="ECO:0000256" key="3">
    <source>
        <dbReference type="ARBA" id="ARBA00022741"/>
    </source>
</evidence>
<dbReference type="InterPro" id="IPR008147">
    <property type="entry name" value="Gln_synt_N"/>
</dbReference>
<evidence type="ECO:0000256" key="1">
    <source>
        <dbReference type="ARBA" id="ARBA00001946"/>
    </source>
</evidence>
<evidence type="ECO:0000313" key="10">
    <source>
        <dbReference type="EMBL" id="KAL2635072.1"/>
    </source>
</evidence>
<dbReference type="InterPro" id="IPR036651">
    <property type="entry name" value="Gln_synt_N_sf"/>
</dbReference>
<keyword evidence="2" id="KW-0436">Ligase</keyword>
<keyword evidence="5" id="KW-0460">Magnesium</keyword>
<dbReference type="SMART" id="SM01230">
    <property type="entry name" value="Gln-synt_C"/>
    <property type="match status" value="1"/>
</dbReference>
<dbReference type="InterPro" id="IPR017536">
    <property type="entry name" value="Glutamine_synthetase_typeIII"/>
</dbReference>
<reference evidence="10 11" key="1">
    <citation type="submission" date="2024-09" db="EMBL/GenBank/DDBJ databases">
        <title>Chromosome-scale assembly of Riccia fluitans.</title>
        <authorList>
            <person name="Paukszto L."/>
            <person name="Sawicki J."/>
            <person name="Karawczyk K."/>
            <person name="Piernik-Szablinska J."/>
            <person name="Szczecinska M."/>
            <person name="Mazdziarz M."/>
        </authorList>
    </citation>
    <scope>NUCLEOTIDE SEQUENCE [LARGE SCALE GENOMIC DNA]</scope>
    <source>
        <strain evidence="10">Rf_01</strain>
        <tissue evidence="10">Aerial parts of the thallus</tissue>
    </source>
</reference>
<dbReference type="InterPro" id="IPR027303">
    <property type="entry name" value="Gln_synth_gly_rich_site"/>
</dbReference>
<proteinExistence type="inferred from homology"/>
<dbReference type="Gene3D" id="3.10.20.70">
    <property type="entry name" value="Glutamine synthetase, N-terminal domain"/>
    <property type="match status" value="1"/>
</dbReference>
<organism evidence="10 11">
    <name type="scientific">Riccia fluitans</name>
    <dbReference type="NCBI Taxonomy" id="41844"/>
    <lineage>
        <taxon>Eukaryota</taxon>
        <taxon>Viridiplantae</taxon>
        <taxon>Streptophyta</taxon>
        <taxon>Embryophyta</taxon>
        <taxon>Marchantiophyta</taxon>
        <taxon>Marchantiopsida</taxon>
        <taxon>Marchantiidae</taxon>
        <taxon>Marchantiales</taxon>
        <taxon>Ricciaceae</taxon>
        <taxon>Riccia</taxon>
    </lineage>
</organism>
<evidence type="ECO:0000259" key="9">
    <source>
        <dbReference type="PROSITE" id="PS51987"/>
    </source>
</evidence>
<sequence>MQGPQQVSNSENPAAVPGEARIISTAKVQEDSTTGAVLEKFASENKVQFFLISFVDLLGVLRSKLVPASAIKKVADSGPGFAGYATHFRMTPADPDMIAIPDPTSVIQLPWKKEVAWVASDLYVNGQLLKQAPRQVLKEQIKKAADKGYRMKTGVECEFFLIRRDRAFASGIKAAEAYDTTPKPCYRQGSLMKQYDVISKLLEYMNEMGWKPYQADHEDGKCQFEINWEYDDCLATADKHVFFKFMVKTVAELYGLQASFMPKPFRNQTGNGCHCHVSLWTVDKPEERNLFLDTTEEMGLSGLAYQFLAGILLNAKALSVVYNPTVNSYKRLDGKNPSSGSSWAPPSYVSYTGNNRTHMVRIPDKGRFEVRRPDGAANPYLLQAALLASGLSGIEKELDCGPRCDWNAEERGPPEGMKFDALPENLLDALREFERSEYLKETLGTEFIRSYYHIQMEQWKSYSSFISTWELENTLDC</sequence>
<protein>
    <recommendedName>
        <fullName evidence="12">Glutamine synthetase</fullName>
    </recommendedName>
</protein>
<evidence type="ECO:0000256" key="2">
    <source>
        <dbReference type="ARBA" id="ARBA00022598"/>
    </source>
</evidence>
<gene>
    <name evidence="10" type="ORF">R1flu_006551</name>
</gene>
<evidence type="ECO:0000256" key="6">
    <source>
        <dbReference type="PROSITE-ProRule" id="PRU01330"/>
    </source>
</evidence>